<gene>
    <name evidence="6" type="primary">speB</name>
    <name evidence="6" type="ORF">OM076_24585</name>
</gene>
<sequence>MSFKIPDAGSAPRYTGIRTFARAPHVTSAEGADVAVVGVPFDTATSMRPGARFGPAGIRDASLLLRPWNPAQGVDVFGSLSIADLGDLETTPGNASRTADQIAAQLEPVLRAGAVPLTLGGDHSIVLGELRAHAAVHGPVAVVLLDAHADTWEQYYGERYFHGTPFKRALEEGLIDPARSLLAGMRGSLYASTDLDEPRSWGFEIVPCDELRTWTPAEYASRVAARVGDGPAFLSFDIDCIDPAFAPATGTPEVCGLLPHEAIGFVRALRGMAFTGYDLVEVAPAYDTNAQTTALLAANIAYEFLTLTALCRG</sequence>
<dbReference type="InterPro" id="IPR023696">
    <property type="entry name" value="Ureohydrolase_dom_sf"/>
</dbReference>
<feature type="binding site" evidence="4">
    <location>
        <position position="146"/>
    </location>
    <ligand>
        <name>Mn(2+)</name>
        <dbReference type="ChEBI" id="CHEBI:29035"/>
        <label>1</label>
    </ligand>
</feature>
<dbReference type="PANTHER" id="PTHR11358">
    <property type="entry name" value="ARGINASE/AGMATINASE"/>
    <property type="match status" value="1"/>
</dbReference>
<dbReference type="GO" id="GO:0033389">
    <property type="term" value="P:putrescine biosynthetic process from arginine, via agmatine"/>
    <property type="evidence" value="ECO:0007669"/>
    <property type="project" value="TreeGrafter"/>
</dbReference>
<comment type="similarity">
    <text evidence="1">Belongs to the arginase family. Agmatinase subfamily.</text>
</comment>
<name>A0A9X3MVG6_9ACTN</name>
<feature type="binding site" evidence="4">
    <location>
        <position position="150"/>
    </location>
    <ligand>
        <name>Mn(2+)</name>
        <dbReference type="ChEBI" id="CHEBI:29035"/>
        <label>1</label>
    </ligand>
</feature>
<evidence type="ECO:0000256" key="1">
    <source>
        <dbReference type="ARBA" id="ARBA00009227"/>
    </source>
</evidence>
<keyword evidence="2 4" id="KW-0479">Metal-binding</keyword>
<dbReference type="Pfam" id="PF00491">
    <property type="entry name" value="Arginase"/>
    <property type="match status" value="1"/>
</dbReference>
<feature type="binding site" evidence="4">
    <location>
        <position position="148"/>
    </location>
    <ligand>
        <name>Mn(2+)</name>
        <dbReference type="ChEBI" id="CHEBI:29035"/>
        <label>1</label>
    </ligand>
</feature>
<reference evidence="6" key="1">
    <citation type="submission" date="2022-10" db="EMBL/GenBank/DDBJ databases">
        <title>The WGS of Solirubrobacter ginsenosidimutans DSM 21036.</title>
        <authorList>
            <person name="Jiang Z."/>
        </authorList>
    </citation>
    <scope>NUCLEOTIDE SEQUENCE</scope>
    <source>
        <strain evidence="6">DSM 21036</strain>
    </source>
</reference>
<evidence type="ECO:0000256" key="2">
    <source>
        <dbReference type="ARBA" id="ARBA00022723"/>
    </source>
</evidence>
<dbReference type="PROSITE" id="PS01053">
    <property type="entry name" value="ARGINASE_1"/>
    <property type="match status" value="1"/>
</dbReference>
<accession>A0A9X3MVG6</accession>
<dbReference type="CDD" id="cd11592">
    <property type="entry name" value="Agmatinase_PAH"/>
    <property type="match status" value="1"/>
</dbReference>
<dbReference type="RefSeq" id="WP_270042719.1">
    <property type="nucleotide sequence ID" value="NZ_JAPDOD010000025.1"/>
</dbReference>
<keyword evidence="4" id="KW-0464">Manganese</keyword>
<dbReference type="PANTHER" id="PTHR11358:SF26">
    <property type="entry name" value="GUANIDINO ACID HYDROLASE, MITOCHONDRIAL"/>
    <property type="match status" value="1"/>
</dbReference>
<dbReference type="InterPro" id="IPR005925">
    <property type="entry name" value="Agmatinase-rel"/>
</dbReference>
<dbReference type="SUPFAM" id="SSF52768">
    <property type="entry name" value="Arginase/deacetylase"/>
    <property type="match status" value="1"/>
</dbReference>
<dbReference type="EMBL" id="JAPDOD010000025">
    <property type="protein sequence ID" value="MDA0163474.1"/>
    <property type="molecule type" value="Genomic_DNA"/>
</dbReference>
<protein>
    <submittedName>
        <fullName evidence="6">Agmatinase</fullName>
        <ecNumber evidence="6">3.5.3.11</ecNumber>
    </submittedName>
</protein>
<dbReference type="InterPro" id="IPR006035">
    <property type="entry name" value="Ureohydrolase"/>
</dbReference>
<evidence type="ECO:0000313" key="6">
    <source>
        <dbReference type="EMBL" id="MDA0163474.1"/>
    </source>
</evidence>
<feature type="binding site" evidence="4">
    <location>
        <position position="123"/>
    </location>
    <ligand>
        <name>Mn(2+)</name>
        <dbReference type="ChEBI" id="CHEBI:29035"/>
        <label>1</label>
    </ligand>
</feature>
<dbReference type="PIRSF" id="PIRSF036979">
    <property type="entry name" value="Arginase"/>
    <property type="match status" value="1"/>
</dbReference>
<keyword evidence="7" id="KW-1185">Reference proteome</keyword>
<evidence type="ECO:0000256" key="5">
    <source>
        <dbReference type="RuleBase" id="RU003684"/>
    </source>
</evidence>
<dbReference type="GO" id="GO:0008783">
    <property type="term" value="F:agmatinase activity"/>
    <property type="evidence" value="ECO:0007669"/>
    <property type="project" value="UniProtKB-EC"/>
</dbReference>
<dbReference type="Proteomes" id="UP001149140">
    <property type="component" value="Unassembled WGS sequence"/>
</dbReference>
<dbReference type="EC" id="3.5.3.11" evidence="6"/>
<dbReference type="GO" id="GO:0046872">
    <property type="term" value="F:metal ion binding"/>
    <property type="evidence" value="ECO:0007669"/>
    <property type="project" value="UniProtKB-KW"/>
</dbReference>
<proteinExistence type="inferred from homology"/>
<feature type="binding site" evidence="4">
    <location>
        <position position="239"/>
    </location>
    <ligand>
        <name>Mn(2+)</name>
        <dbReference type="ChEBI" id="CHEBI:29035"/>
        <label>1</label>
    </ligand>
</feature>
<feature type="binding site" evidence="4">
    <location>
        <position position="237"/>
    </location>
    <ligand>
        <name>Mn(2+)</name>
        <dbReference type="ChEBI" id="CHEBI:29035"/>
        <label>1</label>
    </ligand>
</feature>
<evidence type="ECO:0000256" key="3">
    <source>
        <dbReference type="ARBA" id="ARBA00022801"/>
    </source>
</evidence>
<comment type="cofactor">
    <cofactor evidence="4">
        <name>Mn(2+)</name>
        <dbReference type="ChEBI" id="CHEBI:29035"/>
    </cofactor>
    <text evidence="4">Binds 2 manganese ions per subunit.</text>
</comment>
<dbReference type="PRINTS" id="PR00116">
    <property type="entry name" value="ARGINASE"/>
</dbReference>
<organism evidence="6 7">
    <name type="scientific">Solirubrobacter ginsenosidimutans</name>
    <dbReference type="NCBI Taxonomy" id="490573"/>
    <lineage>
        <taxon>Bacteria</taxon>
        <taxon>Bacillati</taxon>
        <taxon>Actinomycetota</taxon>
        <taxon>Thermoleophilia</taxon>
        <taxon>Solirubrobacterales</taxon>
        <taxon>Solirubrobacteraceae</taxon>
        <taxon>Solirubrobacter</taxon>
    </lineage>
</organism>
<keyword evidence="3 5" id="KW-0378">Hydrolase</keyword>
<dbReference type="AlphaFoldDB" id="A0A9X3MVG6"/>
<dbReference type="NCBIfam" id="TIGR01230">
    <property type="entry name" value="agmatinase"/>
    <property type="match status" value="1"/>
</dbReference>
<comment type="caution">
    <text evidence="6">The sequence shown here is derived from an EMBL/GenBank/DDBJ whole genome shotgun (WGS) entry which is preliminary data.</text>
</comment>
<evidence type="ECO:0000256" key="4">
    <source>
        <dbReference type="PIRSR" id="PIRSR036979-1"/>
    </source>
</evidence>
<evidence type="ECO:0000313" key="7">
    <source>
        <dbReference type="Proteomes" id="UP001149140"/>
    </source>
</evidence>
<dbReference type="InterPro" id="IPR020855">
    <property type="entry name" value="Ureohydrolase_Mn_BS"/>
</dbReference>
<dbReference type="Gene3D" id="3.40.800.10">
    <property type="entry name" value="Ureohydrolase domain"/>
    <property type="match status" value="1"/>
</dbReference>
<dbReference type="PROSITE" id="PS51409">
    <property type="entry name" value="ARGINASE_2"/>
    <property type="match status" value="1"/>
</dbReference>